<proteinExistence type="predicted"/>
<reference evidence="1" key="1">
    <citation type="submission" date="2018-05" db="EMBL/GenBank/DDBJ databases">
        <authorList>
            <person name="Lanie J.A."/>
            <person name="Ng W.-L."/>
            <person name="Kazmierczak K.M."/>
            <person name="Andrzejewski T.M."/>
            <person name="Davidsen T.M."/>
            <person name="Wayne K.J."/>
            <person name="Tettelin H."/>
            <person name="Glass J.I."/>
            <person name="Rusch D."/>
            <person name="Podicherti R."/>
            <person name="Tsui H.-C.T."/>
            <person name="Winkler M.E."/>
        </authorList>
    </citation>
    <scope>NUCLEOTIDE SEQUENCE</scope>
</reference>
<name>A0A382T189_9ZZZZ</name>
<protein>
    <submittedName>
        <fullName evidence="1">Uncharacterized protein</fullName>
    </submittedName>
</protein>
<evidence type="ECO:0000313" key="1">
    <source>
        <dbReference type="EMBL" id="SVD15011.1"/>
    </source>
</evidence>
<feature type="non-terminal residue" evidence="1">
    <location>
        <position position="67"/>
    </location>
</feature>
<organism evidence="1">
    <name type="scientific">marine metagenome</name>
    <dbReference type="NCBI Taxonomy" id="408172"/>
    <lineage>
        <taxon>unclassified sequences</taxon>
        <taxon>metagenomes</taxon>
        <taxon>ecological metagenomes</taxon>
    </lineage>
</organism>
<sequence length="67" mass="6980">MRTALVVLLWLVATAGVVYVANTAVELVDLQVFPGGSRIEVLSLPEPEVPPPTTIVATTSVPPESAP</sequence>
<dbReference type="AlphaFoldDB" id="A0A382T189"/>
<accession>A0A382T189</accession>
<gene>
    <name evidence="1" type="ORF">METZ01_LOCUS367865</name>
</gene>
<dbReference type="EMBL" id="UINC01132595">
    <property type="protein sequence ID" value="SVD15011.1"/>
    <property type="molecule type" value="Genomic_DNA"/>
</dbReference>